<reference evidence="2" key="3">
    <citation type="submission" date="2012-09" db="EMBL/GenBank/DDBJ databases">
        <authorList>
            <consortium name="VectorBase"/>
        </authorList>
    </citation>
    <scope>NUCLEOTIDE SEQUENCE</scope>
    <source>
        <strain evidence="2">Liverpool</strain>
    </source>
</reference>
<feature type="compositionally biased region" description="Basic and acidic residues" evidence="1">
    <location>
        <begin position="239"/>
        <end position="249"/>
    </location>
</feature>
<reference evidence="2" key="1">
    <citation type="submission" date="2005-10" db="EMBL/GenBank/DDBJ databases">
        <authorList>
            <person name="Loftus B.J."/>
            <person name="Nene V.M."/>
            <person name="Hannick L.I."/>
            <person name="Bidwell S."/>
            <person name="Haas B."/>
            <person name="Amedeo P."/>
            <person name="Orvis J."/>
            <person name="Wortman J.R."/>
            <person name="White O.R."/>
            <person name="Salzberg S."/>
            <person name="Shumway M."/>
            <person name="Koo H."/>
            <person name="Zhao Y."/>
            <person name="Holmes M."/>
            <person name="Miller J."/>
            <person name="Schatz M."/>
            <person name="Pop M."/>
            <person name="Pai G."/>
            <person name="Utterback T."/>
            <person name="Rogers Y.-H."/>
            <person name="Kravitz S."/>
            <person name="Fraser C.M."/>
        </authorList>
    </citation>
    <scope>NUCLEOTIDE SEQUENCE</scope>
    <source>
        <strain evidence="2">Liverpool</strain>
    </source>
</reference>
<feature type="region of interest" description="Disordered" evidence="1">
    <location>
        <begin position="225"/>
        <end position="256"/>
    </location>
</feature>
<proteinExistence type="predicted"/>
<dbReference type="PANTHER" id="PTHR33198">
    <property type="entry name" value="ANK_REP_REGION DOMAIN-CONTAINING PROTEIN-RELATED"/>
    <property type="match status" value="1"/>
</dbReference>
<dbReference type="Proteomes" id="UP000682892">
    <property type="component" value="Unassembled WGS sequence"/>
</dbReference>
<name>Q16HZ1_AEDAE</name>
<evidence type="ECO:0000313" key="2">
    <source>
        <dbReference type="EMBL" id="EAT33885.1"/>
    </source>
</evidence>
<dbReference type="PaxDb" id="7159-AAEL013850-PA"/>
<organism evidence="2 3">
    <name type="scientific">Aedes aegypti</name>
    <name type="common">Yellowfever mosquito</name>
    <name type="synonym">Culex aegypti</name>
    <dbReference type="NCBI Taxonomy" id="7159"/>
    <lineage>
        <taxon>Eukaryota</taxon>
        <taxon>Metazoa</taxon>
        <taxon>Ecdysozoa</taxon>
        <taxon>Arthropoda</taxon>
        <taxon>Hexapoda</taxon>
        <taxon>Insecta</taxon>
        <taxon>Pterygota</taxon>
        <taxon>Neoptera</taxon>
        <taxon>Endopterygota</taxon>
        <taxon>Diptera</taxon>
        <taxon>Nematocera</taxon>
        <taxon>Culicoidea</taxon>
        <taxon>Culicidae</taxon>
        <taxon>Culicinae</taxon>
        <taxon>Aedini</taxon>
        <taxon>Aedes</taxon>
        <taxon>Stegomyia</taxon>
    </lineage>
</organism>
<gene>
    <name evidence="2" type="ORF">AaeL_AAEL013850</name>
</gene>
<accession>Q16HZ1</accession>
<sequence>MAYVVAPNIEPFRKGQTFATWIRRLTYHFRVNKVQDNDKKDQMFLLGGDYLFSEAEKLYPTEALLDEVSYEVLVQKLRERLDRTDSVLLQRYHFSSKLQQAGESASDFIFSLKLQAEHCEFGDQKNRLILDRLLVGLSDTKLKHRLLTEDSAKLTLEQAEKIIATWEMAATHTKALANNEDVGLIMVGNEATTTAHPTQIRLVKDGSGSGQPRRSMVVVDNGRSMLTTAEPGGTAVNDDDVRQLPDRSSPRTVAQPGKRIVEEPDVRQIPDLSVNEERRKSDQIIDRRNRKRKSLSDMVELTGLPRRSKRIRNIKHDDEFEYY</sequence>
<dbReference type="EMBL" id="CH478126">
    <property type="protein sequence ID" value="EAT33885.1"/>
    <property type="molecule type" value="Genomic_DNA"/>
</dbReference>
<protein>
    <submittedName>
        <fullName evidence="2">AAEL013850-PA</fullName>
    </submittedName>
</protein>
<dbReference type="VEuPathDB" id="VectorBase:AAEL011631"/>
<dbReference type="eggNOG" id="ENOG502RTAP">
    <property type="taxonomic scope" value="Eukaryota"/>
</dbReference>
<dbReference type="PANTHER" id="PTHR33198:SF20">
    <property type="entry name" value="RETROTRANSPOSON GAG DOMAIN-CONTAINING PROTEIN"/>
    <property type="match status" value="1"/>
</dbReference>
<dbReference type="PhylomeDB" id="Q16HZ1"/>
<feature type="region of interest" description="Disordered" evidence="1">
    <location>
        <begin position="272"/>
        <end position="293"/>
    </location>
</feature>
<reference evidence="2" key="2">
    <citation type="journal article" date="2007" name="Science">
        <title>Genome sequence of Aedes aegypti, a major arbovirus vector.</title>
        <authorList>
            <person name="Nene V."/>
            <person name="Wortman J.R."/>
            <person name="Lawson D."/>
            <person name="Haas B."/>
            <person name="Kodira C."/>
            <person name="Tu Z.J."/>
            <person name="Loftus B."/>
            <person name="Xi Z."/>
            <person name="Megy K."/>
            <person name="Grabherr M."/>
            <person name="Ren Q."/>
            <person name="Zdobnov E.M."/>
            <person name="Lobo N.F."/>
            <person name="Campbell K.S."/>
            <person name="Brown S.E."/>
            <person name="Bonaldo M.F."/>
            <person name="Zhu J."/>
            <person name="Sinkins S.P."/>
            <person name="Hogenkamp D.G."/>
            <person name="Amedeo P."/>
            <person name="Arensburger P."/>
            <person name="Atkinson P.W."/>
            <person name="Bidwell S."/>
            <person name="Biedler J."/>
            <person name="Birney E."/>
            <person name="Bruggner R.V."/>
            <person name="Costas J."/>
            <person name="Coy M.R."/>
            <person name="Crabtree J."/>
            <person name="Crawford M."/>
            <person name="Debruyn B."/>
            <person name="Decaprio D."/>
            <person name="Eiglmeier K."/>
            <person name="Eisenstadt E."/>
            <person name="El-Dorry H."/>
            <person name="Gelbart W.M."/>
            <person name="Gomes S.L."/>
            <person name="Hammond M."/>
            <person name="Hannick L.I."/>
            <person name="Hogan J.R."/>
            <person name="Holmes M.H."/>
            <person name="Jaffe D."/>
            <person name="Johnston J.S."/>
            <person name="Kennedy R.C."/>
            <person name="Koo H."/>
            <person name="Kravitz S."/>
            <person name="Kriventseva E.V."/>
            <person name="Kulp D."/>
            <person name="Labutti K."/>
            <person name="Lee E."/>
            <person name="Li S."/>
            <person name="Lovin D.D."/>
            <person name="Mao C."/>
            <person name="Mauceli E."/>
            <person name="Menck C.F."/>
            <person name="Miller J.R."/>
            <person name="Montgomery P."/>
            <person name="Mori A."/>
            <person name="Nascimento A.L."/>
            <person name="Naveira H.F."/>
            <person name="Nusbaum C."/>
            <person name="O'leary S."/>
            <person name="Orvis J."/>
            <person name="Pertea M."/>
            <person name="Quesneville H."/>
            <person name="Reidenbach K.R."/>
            <person name="Rogers Y.H."/>
            <person name="Roth C.W."/>
            <person name="Schneider J.R."/>
            <person name="Schatz M."/>
            <person name="Shumway M."/>
            <person name="Stanke M."/>
            <person name="Stinson E.O."/>
            <person name="Tubio J.M."/>
            <person name="Vanzee J.P."/>
            <person name="Verjovski-Almeida S."/>
            <person name="Werner D."/>
            <person name="White O."/>
            <person name="Wyder S."/>
            <person name="Zeng Q."/>
            <person name="Zhao Q."/>
            <person name="Zhao Y."/>
            <person name="Hill C.A."/>
            <person name="Raikhel A.S."/>
            <person name="Soares M.B."/>
            <person name="Knudson D.L."/>
            <person name="Lee N.H."/>
            <person name="Galagan J."/>
            <person name="Salzberg S.L."/>
            <person name="Paulsen I.T."/>
            <person name="Dimopoulos G."/>
            <person name="Collins F.H."/>
            <person name="Birren B."/>
            <person name="Fraser-Liggett C.M."/>
            <person name="Severson D.W."/>
        </authorList>
    </citation>
    <scope>NUCLEOTIDE SEQUENCE [LARGE SCALE GENOMIC DNA]</scope>
    <source>
        <strain evidence="2">Liverpool</strain>
    </source>
</reference>
<evidence type="ECO:0000313" key="3">
    <source>
        <dbReference type="Proteomes" id="UP000682892"/>
    </source>
</evidence>
<evidence type="ECO:0000256" key="1">
    <source>
        <dbReference type="SAM" id="MobiDB-lite"/>
    </source>
</evidence>
<dbReference type="HOGENOM" id="CLU_058681_0_0_1"/>
<dbReference type="STRING" id="7159.Q16HZ1"/>
<dbReference type="AlphaFoldDB" id="Q16HZ1"/>
<feature type="compositionally biased region" description="Basic and acidic residues" evidence="1">
    <location>
        <begin position="275"/>
        <end position="287"/>
    </location>
</feature>